<comment type="caution">
    <text evidence="1">The sequence shown here is derived from an EMBL/GenBank/DDBJ whole genome shotgun (WGS) entry which is preliminary data.</text>
</comment>
<gene>
    <name evidence="1" type="ORF">O6H91_06G025200</name>
</gene>
<keyword evidence="2" id="KW-1185">Reference proteome</keyword>
<proteinExistence type="predicted"/>
<protein>
    <submittedName>
        <fullName evidence="1">Uncharacterized protein</fullName>
    </submittedName>
</protein>
<dbReference type="Proteomes" id="UP001162992">
    <property type="component" value="Chromosome 6"/>
</dbReference>
<evidence type="ECO:0000313" key="1">
    <source>
        <dbReference type="EMBL" id="KAJ7551696.1"/>
    </source>
</evidence>
<accession>A0ACC2DBR8</accession>
<sequence>MKRYHHAKDMRKQLASLDTLSLYQSGSDRIDEEIMEIGPVRNGNEDGELSTSKGYIEHHVSKLDTLPGIAIKYGVEVADIKRINGLASDFQMYARSVLQIPLPGRHPPSESLPPTSKSHKHRRSEPRSRLGKQFYPSFYTAKNKTSASVSAGSDGRDIDRRKVTSSMGLLRGYYGLSTSGKSESNGMEILYRSDAGAHSEDEPFTPPSNSRACKSRQFTFLNGDSFQSSGWVGQQETNQQIDDTWTSLALDNGSSSSNMLSHEVNTSARHPRAPKIDRASEKVVRRRTKVEGGDNNESTAWQDSGPGDSSLASGKNPAPKPKPFRTGSETESDVSAISLLSFTSPFAWASSGGTPMMQSDNESKGLGGALLGGMAVEDLISKIRRSASTSNIQDEKISYGNSTYKSGSTELLDASDQGPLLNITRPFLEGLVKPGNRRNKAALD</sequence>
<name>A0ACC2DBR8_DIPCM</name>
<organism evidence="1 2">
    <name type="scientific">Diphasiastrum complanatum</name>
    <name type="common">Issler's clubmoss</name>
    <name type="synonym">Lycopodium complanatum</name>
    <dbReference type="NCBI Taxonomy" id="34168"/>
    <lineage>
        <taxon>Eukaryota</taxon>
        <taxon>Viridiplantae</taxon>
        <taxon>Streptophyta</taxon>
        <taxon>Embryophyta</taxon>
        <taxon>Tracheophyta</taxon>
        <taxon>Lycopodiopsida</taxon>
        <taxon>Lycopodiales</taxon>
        <taxon>Lycopodiaceae</taxon>
        <taxon>Lycopodioideae</taxon>
        <taxon>Diphasiastrum</taxon>
    </lineage>
</organism>
<dbReference type="EMBL" id="CM055097">
    <property type="protein sequence ID" value="KAJ7551696.1"/>
    <property type="molecule type" value="Genomic_DNA"/>
</dbReference>
<evidence type="ECO:0000313" key="2">
    <source>
        <dbReference type="Proteomes" id="UP001162992"/>
    </source>
</evidence>
<reference evidence="2" key="1">
    <citation type="journal article" date="2024" name="Proc. Natl. Acad. Sci. U.S.A.">
        <title>Extraordinary preservation of gene collinearity over three hundred million years revealed in homosporous lycophytes.</title>
        <authorList>
            <person name="Li C."/>
            <person name="Wickell D."/>
            <person name="Kuo L.Y."/>
            <person name="Chen X."/>
            <person name="Nie B."/>
            <person name="Liao X."/>
            <person name="Peng D."/>
            <person name="Ji J."/>
            <person name="Jenkins J."/>
            <person name="Williams M."/>
            <person name="Shu S."/>
            <person name="Plott C."/>
            <person name="Barry K."/>
            <person name="Rajasekar S."/>
            <person name="Grimwood J."/>
            <person name="Han X."/>
            <person name="Sun S."/>
            <person name="Hou Z."/>
            <person name="He W."/>
            <person name="Dai G."/>
            <person name="Sun C."/>
            <person name="Schmutz J."/>
            <person name="Leebens-Mack J.H."/>
            <person name="Li F.W."/>
            <person name="Wang L."/>
        </authorList>
    </citation>
    <scope>NUCLEOTIDE SEQUENCE [LARGE SCALE GENOMIC DNA]</scope>
    <source>
        <strain evidence="2">cv. PW_Plant_1</strain>
    </source>
</reference>